<comment type="caution">
    <text evidence="3">The sequence shown here is derived from an EMBL/GenBank/DDBJ whole genome shotgun (WGS) entry which is preliminary data.</text>
</comment>
<dbReference type="PANTHER" id="PTHR30620:SF77">
    <property type="entry name" value="LYSOSOMAL BETA GLUCOSIDASE-LIKE"/>
    <property type="match status" value="1"/>
</dbReference>
<accession>A0ABV4NJQ0</accession>
<sequence length="124" mass="13235">MKGRLGFDGFVVGDWNGHSFVPACTLQSCAAAINAGLDMFMVPADWKALYSNTLAQAKSGEIRAECLEDAVRRILRVKLRAGLFERNMPLAGKAGILGNAGHRAIAREAVGQCFPARSSALGEQ</sequence>
<dbReference type="RefSeq" id="WP_371842751.1">
    <property type="nucleotide sequence ID" value="NZ_JBGMEL010000003.1"/>
</dbReference>
<keyword evidence="1 3" id="KW-0378">Hydrolase</keyword>
<evidence type="ECO:0000259" key="2">
    <source>
        <dbReference type="Pfam" id="PF00933"/>
    </source>
</evidence>
<dbReference type="SUPFAM" id="SSF51445">
    <property type="entry name" value="(Trans)glycosidases"/>
    <property type="match status" value="1"/>
</dbReference>
<proteinExistence type="predicted"/>
<dbReference type="InterPro" id="IPR036962">
    <property type="entry name" value="Glyco_hydro_3_N_sf"/>
</dbReference>
<feature type="domain" description="Glycoside hydrolase family 3 N-terminal" evidence="2">
    <location>
        <begin position="2"/>
        <end position="77"/>
    </location>
</feature>
<dbReference type="Proteomes" id="UP001569414">
    <property type="component" value="Unassembled WGS sequence"/>
</dbReference>
<evidence type="ECO:0000313" key="4">
    <source>
        <dbReference type="Proteomes" id="UP001569414"/>
    </source>
</evidence>
<name>A0ABV4NJQ0_9GAMM</name>
<dbReference type="InterPro" id="IPR051915">
    <property type="entry name" value="Cellulose_Degrad_GH3"/>
</dbReference>
<dbReference type="PANTHER" id="PTHR30620">
    <property type="entry name" value="PERIPLASMIC BETA-GLUCOSIDASE-RELATED"/>
    <property type="match status" value="1"/>
</dbReference>
<keyword evidence="4" id="KW-1185">Reference proteome</keyword>
<organism evidence="3 4">
    <name type="scientific">Microbulbifer echini</name>
    <dbReference type="NCBI Taxonomy" id="1529067"/>
    <lineage>
        <taxon>Bacteria</taxon>
        <taxon>Pseudomonadati</taxon>
        <taxon>Pseudomonadota</taxon>
        <taxon>Gammaproteobacteria</taxon>
        <taxon>Cellvibrionales</taxon>
        <taxon>Microbulbiferaceae</taxon>
        <taxon>Microbulbifer</taxon>
    </lineage>
</organism>
<dbReference type="GO" id="GO:0016787">
    <property type="term" value="F:hydrolase activity"/>
    <property type="evidence" value="ECO:0007669"/>
    <property type="project" value="UniProtKB-KW"/>
</dbReference>
<dbReference type="InterPro" id="IPR001764">
    <property type="entry name" value="Glyco_hydro_3_N"/>
</dbReference>
<dbReference type="Gene3D" id="3.20.20.300">
    <property type="entry name" value="Glycoside hydrolase, family 3, N-terminal domain"/>
    <property type="match status" value="1"/>
</dbReference>
<dbReference type="Pfam" id="PF00933">
    <property type="entry name" value="Glyco_hydro_3"/>
    <property type="match status" value="1"/>
</dbReference>
<gene>
    <name evidence="3" type="ORF">ACCI51_04515</name>
</gene>
<dbReference type="PROSITE" id="PS51257">
    <property type="entry name" value="PROKAR_LIPOPROTEIN"/>
    <property type="match status" value="1"/>
</dbReference>
<dbReference type="InterPro" id="IPR017853">
    <property type="entry name" value="GH"/>
</dbReference>
<reference evidence="3 4" key="1">
    <citation type="submission" date="2024-08" db="EMBL/GenBank/DDBJ databases">
        <authorList>
            <person name="Ishaq N."/>
        </authorList>
    </citation>
    <scope>NUCLEOTIDE SEQUENCE [LARGE SCALE GENOMIC DNA]</scope>
    <source>
        <strain evidence="3 4">JCM 30400</strain>
    </source>
</reference>
<evidence type="ECO:0000313" key="3">
    <source>
        <dbReference type="EMBL" id="MFA0789797.1"/>
    </source>
</evidence>
<protein>
    <submittedName>
        <fullName evidence="3">Glycoside hydrolase family 3 N-terminal domain-containing protein</fullName>
    </submittedName>
</protein>
<dbReference type="EMBL" id="JBGMEL010000003">
    <property type="protein sequence ID" value="MFA0789797.1"/>
    <property type="molecule type" value="Genomic_DNA"/>
</dbReference>
<evidence type="ECO:0000256" key="1">
    <source>
        <dbReference type="ARBA" id="ARBA00022801"/>
    </source>
</evidence>